<evidence type="ECO:0000256" key="5">
    <source>
        <dbReference type="ARBA" id="ARBA00023015"/>
    </source>
</evidence>
<dbReference type="SUPFAM" id="SSF160930">
    <property type="entry name" value="FlhC-like"/>
    <property type="match status" value="1"/>
</dbReference>
<evidence type="ECO:0000256" key="1">
    <source>
        <dbReference type="ARBA" id="ARBA00022490"/>
    </source>
</evidence>
<dbReference type="InterPro" id="IPR007944">
    <property type="entry name" value="FlhC"/>
</dbReference>
<evidence type="ECO:0000256" key="7">
    <source>
        <dbReference type="ARBA" id="ARBA00023159"/>
    </source>
</evidence>
<dbReference type="PATRIC" id="fig|1789004.3.peg.1716"/>
<dbReference type="GeneID" id="301710622"/>
<keyword evidence="3" id="KW-1005">Bacterial flagellum biogenesis</keyword>
<evidence type="ECO:0000256" key="2">
    <source>
        <dbReference type="ARBA" id="ARBA00022723"/>
    </source>
</evidence>
<dbReference type="OrthoDB" id="5570801at2"/>
<keyword evidence="11" id="KW-1185">Reference proteome</keyword>
<reference evidence="10" key="2">
    <citation type="submission" date="2021-02" db="EMBL/GenBank/DDBJ databases">
        <title>Comparative genomics of Ferrovum myxofaciens strains, predominant extremophile bacteria forming large biofilm stalactites in acid mine ecosystems.</title>
        <authorList>
            <person name="Burkartova K."/>
            <person name="Ridl J."/>
            <person name="Pajer P."/>
            <person name="Falteisek L."/>
        </authorList>
    </citation>
    <scope>NUCLEOTIDE SEQUENCE</scope>
    <source>
        <strain evidence="10">MI1III</strain>
    </source>
</reference>
<name>A0A859ABM7_9PROT</name>
<gene>
    <name evidence="9" type="primary">flhC_2</name>
    <name evidence="9" type="ORF">FEMY_16820</name>
    <name evidence="10" type="ORF">JZL65_12795</name>
</gene>
<dbReference type="EMBL" id="CP071137">
    <property type="protein sequence ID" value="QWY77323.1"/>
    <property type="molecule type" value="Genomic_DNA"/>
</dbReference>
<keyword evidence="4" id="KW-0862">Zinc</keyword>
<keyword evidence="8" id="KW-0804">Transcription</keyword>
<dbReference type="EMBL" id="LRRD01000037">
    <property type="protein sequence ID" value="KXW57793.1"/>
    <property type="molecule type" value="Genomic_DNA"/>
</dbReference>
<dbReference type="RefSeq" id="WP_031596315.1">
    <property type="nucleotide sequence ID" value="NZ_CP053675.1"/>
</dbReference>
<protein>
    <submittedName>
        <fullName evidence="9">Flagellar transcriptional regulator FlhC</fullName>
    </submittedName>
</protein>
<keyword evidence="2" id="KW-0479">Metal-binding</keyword>
<keyword evidence="7" id="KW-0010">Activator</keyword>
<evidence type="ECO:0000313" key="11">
    <source>
        <dbReference type="Proteomes" id="UP000075653"/>
    </source>
</evidence>
<dbReference type="Proteomes" id="UP000075653">
    <property type="component" value="Unassembled WGS sequence"/>
</dbReference>
<dbReference type="GO" id="GO:0046872">
    <property type="term" value="F:metal ion binding"/>
    <property type="evidence" value="ECO:0007669"/>
    <property type="project" value="UniProtKB-KW"/>
</dbReference>
<dbReference type="Proteomes" id="UP000683551">
    <property type="component" value="Chromosome"/>
</dbReference>
<evidence type="ECO:0000256" key="3">
    <source>
        <dbReference type="ARBA" id="ARBA00022795"/>
    </source>
</evidence>
<evidence type="ECO:0000256" key="6">
    <source>
        <dbReference type="ARBA" id="ARBA00023125"/>
    </source>
</evidence>
<keyword evidence="9" id="KW-0282">Flagellum</keyword>
<reference evidence="9 11" key="1">
    <citation type="submission" date="2016-01" db="EMBL/GenBank/DDBJ databases">
        <title>Genome sequence of the acidophilic iron oxidising Ferrovum strain Z-31.</title>
        <authorList>
            <person name="Poehlein A."/>
            <person name="Ullrich S.R."/>
            <person name="Schloemann M."/>
            <person name="Muehling M."/>
            <person name="Daniel R."/>
        </authorList>
    </citation>
    <scope>NUCLEOTIDE SEQUENCE [LARGE SCALE GENOMIC DNA]</scope>
    <source>
        <strain evidence="9 11">Z-31</strain>
    </source>
</reference>
<accession>A0A149VX31</accession>
<dbReference type="GO" id="GO:0044781">
    <property type="term" value="P:bacterial-type flagellum organization"/>
    <property type="evidence" value="ECO:0007669"/>
    <property type="project" value="UniProtKB-KW"/>
</dbReference>
<accession>A0A859ABM7</accession>
<keyword evidence="9" id="KW-0969">Cilium</keyword>
<organism evidence="9 11">
    <name type="scientific">Ferrovum myxofaciens</name>
    <dbReference type="NCBI Taxonomy" id="416213"/>
    <lineage>
        <taxon>Bacteria</taxon>
        <taxon>Pseudomonadati</taxon>
        <taxon>Pseudomonadota</taxon>
        <taxon>Betaproteobacteria</taxon>
        <taxon>Ferrovales</taxon>
        <taxon>Ferrovaceae</taxon>
        <taxon>Ferrovum</taxon>
    </lineage>
</organism>
<dbReference type="Pfam" id="PF05280">
    <property type="entry name" value="FlhC"/>
    <property type="match status" value="1"/>
</dbReference>
<dbReference type="GO" id="GO:0045893">
    <property type="term" value="P:positive regulation of DNA-templated transcription"/>
    <property type="evidence" value="ECO:0007669"/>
    <property type="project" value="InterPro"/>
</dbReference>
<keyword evidence="1" id="KW-0963">Cytoplasm</keyword>
<dbReference type="GO" id="GO:1902208">
    <property type="term" value="P:regulation of bacterial-type flagellum assembly"/>
    <property type="evidence" value="ECO:0007669"/>
    <property type="project" value="InterPro"/>
</dbReference>
<proteinExistence type="predicted"/>
<evidence type="ECO:0000256" key="4">
    <source>
        <dbReference type="ARBA" id="ARBA00022833"/>
    </source>
</evidence>
<evidence type="ECO:0000313" key="10">
    <source>
        <dbReference type="EMBL" id="QWY77323.1"/>
    </source>
</evidence>
<sequence length="183" mass="21407">MATKRDLQQEIRRYRQAERLLELGARVPVVADLTHLSSWFLRKLSLEINGESPRKGQVPNSDQWYLRRKHLLQSSLFCQIYSRVKNLVGEEEDACTSLMEGYSQWRDVILSCGLSPCLTLDRAWWLVKSLEMRHLQQCRCQGCQGLYVQPWSRLRQGYRCDPCRQRRQRSSGNAPLRLQGGKP</sequence>
<dbReference type="AlphaFoldDB" id="A0A859ABM7"/>
<keyword evidence="6" id="KW-0238">DNA-binding</keyword>
<evidence type="ECO:0000313" key="9">
    <source>
        <dbReference type="EMBL" id="KXW57793.1"/>
    </source>
</evidence>
<keyword evidence="9" id="KW-0966">Cell projection</keyword>
<evidence type="ECO:0000256" key="8">
    <source>
        <dbReference type="ARBA" id="ARBA00023163"/>
    </source>
</evidence>
<dbReference type="GO" id="GO:0003677">
    <property type="term" value="F:DNA binding"/>
    <property type="evidence" value="ECO:0007669"/>
    <property type="project" value="UniProtKB-KW"/>
</dbReference>
<keyword evidence="5" id="KW-0805">Transcription regulation</keyword>